<name>A0A0X3PK28_SCHSO</name>
<evidence type="ECO:0000256" key="7">
    <source>
        <dbReference type="SAM" id="Phobius"/>
    </source>
</evidence>
<evidence type="ECO:0000256" key="4">
    <source>
        <dbReference type="ARBA" id="ARBA00022968"/>
    </source>
</evidence>
<evidence type="ECO:0000256" key="1">
    <source>
        <dbReference type="ARBA" id="ARBA00004606"/>
    </source>
</evidence>
<dbReference type="GO" id="GO:0006883">
    <property type="term" value="P:intracellular sodium ion homeostasis"/>
    <property type="evidence" value="ECO:0007669"/>
    <property type="project" value="TreeGrafter"/>
</dbReference>
<dbReference type="GO" id="GO:1990573">
    <property type="term" value="P:potassium ion import across plasma membrane"/>
    <property type="evidence" value="ECO:0007669"/>
    <property type="project" value="TreeGrafter"/>
</dbReference>
<dbReference type="Gene3D" id="2.60.40.1660">
    <property type="entry name" value="Na, k-atpase alpha subunit"/>
    <property type="match status" value="1"/>
</dbReference>
<gene>
    <name evidence="8" type="primary">ATPB1</name>
    <name evidence="8" type="ORF">TR96098</name>
</gene>
<comment type="similarity">
    <text evidence="2">Belongs to the X(+)/potassium ATPases subunit beta family.</text>
</comment>
<dbReference type="AlphaFoldDB" id="A0A0X3PK28"/>
<dbReference type="GO" id="GO:0005890">
    <property type="term" value="C:sodium:potassium-exchanging ATPase complex"/>
    <property type="evidence" value="ECO:0007669"/>
    <property type="project" value="InterPro"/>
</dbReference>
<dbReference type="InterPro" id="IPR038702">
    <property type="entry name" value="Na/K_ATPase_sub_beta_sf"/>
</dbReference>
<dbReference type="EMBL" id="GEEE01011207">
    <property type="protein sequence ID" value="JAP52018.1"/>
    <property type="molecule type" value="Transcribed_RNA"/>
</dbReference>
<keyword evidence="4" id="KW-0735">Signal-anchor</keyword>
<evidence type="ECO:0000256" key="3">
    <source>
        <dbReference type="ARBA" id="ARBA00022692"/>
    </source>
</evidence>
<dbReference type="GO" id="GO:0030007">
    <property type="term" value="P:intracellular potassium ion homeostasis"/>
    <property type="evidence" value="ECO:0007669"/>
    <property type="project" value="TreeGrafter"/>
</dbReference>
<protein>
    <submittedName>
        <fullName evidence="8">Sodium/potassium-transporting ATPase subunit beta-1</fullName>
    </submittedName>
</protein>
<dbReference type="Pfam" id="PF00287">
    <property type="entry name" value="Na_K-ATPase"/>
    <property type="match status" value="1"/>
</dbReference>
<proteinExistence type="inferred from homology"/>
<reference evidence="8" key="1">
    <citation type="submission" date="2016-01" db="EMBL/GenBank/DDBJ databases">
        <title>Reference transcriptome for the parasite Schistocephalus solidus: insights into the molecular evolution of parasitism.</title>
        <authorList>
            <person name="Hebert F.O."/>
            <person name="Grambauer S."/>
            <person name="Barber I."/>
            <person name="Landry C.R."/>
            <person name="Aubin-Horth N."/>
        </authorList>
    </citation>
    <scope>NUCLEOTIDE SEQUENCE</scope>
</reference>
<dbReference type="PANTHER" id="PTHR11523">
    <property type="entry name" value="SODIUM/POTASSIUM-DEPENDENT ATPASE BETA SUBUNIT"/>
    <property type="match status" value="1"/>
</dbReference>
<dbReference type="PANTHER" id="PTHR11523:SF28">
    <property type="entry name" value="NA_K-ATPASE BETA SUBUNIT ISOFORM 4-RELATED"/>
    <property type="match status" value="1"/>
</dbReference>
<keyword evidence="6 7" id="KW-0472">Membrane</keyword>
<keyword evidence="5 7" id="KW-1133">Transmembrane helix</keyword>
<organism evidence="8">
    <name type="scientific">Schistocephalus solidus</name>
    <name type="common">Tapeworm</name>
    <dbReference type="NCBI Taxonomy" id="70667"/>
    <lineage>
        <taxon>Eukaryota</taxon>
        <taxon>Metazoa</taxon>
        <taxon>Spiralia</taxon>
        <taxon>Lophotrochozoa</taxon>
        <taxon>Platyhelminthes</taxon>
        <taxon>Cestoda</taxon>
        <taxon>Eucestoda</taxon>
        <taxon>Diphyllobothriidea</taxon>
        <taxon>Diphyllobothriidae</taxon>
        <taxon>Schistocephalus</taxon>
    </lineage>
</organism>
<evidence type="ECO:0000256" key="2">
    <source>
        <dbReference type="ARBA" id="ARBA00005876"/>
    </source>
</evidence>
<dbReference type="GO" id="GO:0036376">
    <property type="term" value="P:sodium ion export across plasma membrane"/>
    <property type="evidence" value="ECO:0007669"/>
    <property type="project" value="TreeGrafter"/>
</dbReference>
<evidence type="ECO:0000313" key="8">
    <source>
        <dbReference type="EMBL" id="JAP52018.1"/>
    </source>
</evidence>
<dbReference type="GO" id="GO:0001671">
    <property type="term" value="F:ATPase activator activity"/>
    <property type="evidence" value="ECO:0007669"/>
    <property type="project" value="TreeGrafter"/>
</dbReference>
<accession>A0A0X3PK28</accession>
<evidence type="ECO:0000256" key="5">
    <source>
        <dbReference type="ARBA" id="ARBA00022989"/>
    </source>
</evidence>
<feature type="transmembrane region" description="Helical" evidence="7">
    <location>
        <begin position="55"/>
        <end position="77"/>
    </location>
</feature>
<dbReference type="InterPro" id="IPR000402">
    <property type="entry name" value="Na/K_ATPase_sub_beta"/>
</dbReference>
<sequence>MPDKSEETESFLGHHKKVKAEFQKNSGKISLTDLKNLRCSAACWGRVARKIACLLTLYVILFLLLTALIIFVLQFVVSEDSPYLTGGQSLLNLSPGLSYRPNVNFLTSLIAYRAADPQSFMPYVQNIRTFMYFYEEVNIRPQDSFASCEENMKTPDVPDLVCKFFPMVLGPCVKENNYGYDRNEPCVILKINRIYGWVPDIVNKTMGQNPLLTCQGMNSLGNEGFGRIRYFPNVTIDGKVYGYFNNLYFPYIIQFAYRSPLVAVQFVNITRHSLFMISCSLLNVRQTAGPVNFELLID</sequence>
<comment type="subcellular location">
    <subcellularLocation>
        <location evidence="1">Membrane</location>
        <topology evidence="1">Single-pass type II membrane protein</topology>
    </subcellularLocation>
</comment>
<keyword evidence="3 7" id="KW-0812">Transmembrane</keyword>
<evidence type="ECO:0000256" key="6">
    <source>
        <dbReference type="ARBA" id="ARBA00023136"/>
    </source>
</evidence>